<reference evidence="2" key="1">
    <citation type="submission" date="2022-10" db="EMBL/GenBank/DDBJ databases">
        <title>Genome assembly of Pristionchus species.</title>
        <authorList>
            <person name="Yoshida K."/>
            <person name="Sommer R.J."/>
        </authorList>
    </citation>
    <scope>NUCLEOTIDE SEQUENCE [LARGE SCALE GENOMIC DNA]</scope>
    <source>
        <strain evidence="2">RS5460</strain>
    </source>
</reference>
<organism evidence="1 2">
    <name type="scientific">Pristionchus mayeri</name>
    <dbReference type="NCBI Taxonomy" id="1317129"/>
    <lineage>
        <taxon>Eukaryota</taxon>
        <taxon>Metazoa</taxon>
        <taxon>Ecdysozoa</taxon>
        <taxon>Nematoda</taxon>
        <taxon>Chromadorea</taxon>
        <taxon>Rhabditida</taxon>
        <taxon>Rhabditina</taxon>
        <taxon>Diplogasteromorpha</taxon>
        <taxon>Diplogasteroidea</taxon>
        <taxon>Neodiplogasteridae</taxon>
        <taxon>Pristionchus</taxon>
    </lineage>
</organism>
<feature type="non-terminal residue" evidence="1">
    <location>
        <position position="80"/>
    </location>
</feature>
<keyword evidence="2" id="KW-1185">Reference proteome</keyword>
<evidence type="ECO:0000313" key="2">
    <source>
        <dbReference type="Proteomes" id="UP001328107"/>
    </source>
</evidence>
<dbReference type="EMBL" id="BTRK01000002">
    <property type="protein sequence ID" value="GMR37755.1"/>
    <property type="molecule type" value="Genomic_DNA"/>
</dbReference>
<gene>
    <name evidence="1" type="ORF">PMAYCL1PPCAC_07950</name>
</gene>
<name>A0AAN4ZIU4_9BILA</name>
<proteinExistence type="predicted"/>
<protein>
    <submittedName>
        <fullName evidence="1">Uncharacterized protein</fullName>
    </submittedName>
</protein>
<sequence length="80" mass="8555">HCSALSSRPSVEVTAQESPKVEYGELSSVSVDDLVKDSSNEISLIIEYSERVLWQFIHVLSSRVGEGSVDGGGSSADEVN</sequence>
<comment type="caution">
    <text evidence="1">The sequence shown here is derived from an EMBL/GenBank/DDBJ whole genome shotgun (WGS) entry which is preliminary data.</text>
</comment>
<feature type="non-terminal residue" evidence="1">
    <location>
        <position position="1"/>
    </location>
</feature>
<accession>A0AAN4ZIU4</accession>
<dbReference type="Proteomes" id="UP001328107">
    <property type="component" value="Unassembled WGS sequence"/>
</dbReference>
<dbReference type="AlphaFoldDB" id="A0AAN4ZIU4"/>
<evidence type="ECO:0000313" key="1">
    <source>
        <dbReference type="EMBL" id="GMR37755.1"/>
    </source>
</evidence>